<dbReference type="PANTHER" id="PTHR11271">
    <property type="entry name" value="GUANINE DEAMINASE"/>
    <property type="match status" value="1"/>
</dbReference>
<evidence type="ECO:0000313" key="7">
    <source>
        <dbReference type="Proteomes" id="UP000434223"/>
    </source>
</evidence>
<dbReference type="Proteomes" id="UP000434223">
    <property type="component" value="Unassembled WGS sequence"/>
</dbReference>
<dbReference type="GO" id="GO:0008270">
    <property type="term" value="F:zinc ion binding"/>
    <property type="evidence" value="ECO:0007669"/>
    <property type="project" value="TreeGrafter"/>
</dbReference>
<evidence type="ECO:0000256" key="1">
    <source>
        <dbReference type="ARBA" id="ARBA00001947"/>
    </source>
</evidence>
<gene>
    <name evidence="6" type="ORF">GNE07_16860</name>
</gene>
<proteinExistence type="predicted"/>
<comment type="caution">
    <text evidence="6">The sequence shown here is derived from an EMBL/GenBank/DDBJ whole genome shotgun (WGS) entry which is preliminary data.</text>
</comment>
<dbReference type="Gene3D" id="2.30.40.10">
    <property type="entry name" value="Urease, subunit C, domain 1"/>
    <property type="match status" value="1"/>
</dbReference>
<dbReference type="Pfam" id="PF01979">
    <property type="entry name" value="Amidohydro_1"/>
    <property type="match status" value="1"/>
</dbReference>
<dbReference type="AlphaFoldDB" id="A0AAW9WHY9"/>
<organism evidence="6 7">
    <name type="scientific">Hungatella hathewayi</name>
    <dbReference type="NCBI Taxonomy" id="154046"/>
    <lineage>
        <taxon>Bacteria</taxon>
        <taxon>Bacillati</taxon>
        <taxon>Bacillota</taxon>
        <taxon>Clostridia</taxon>
        <taxon>Lachnospirales</taxon>
        <taxon>Lachnospiraceae</taxon>
        <taxon>Hungatella</taxon>
    </lineage>
</organism>
<dbReference type="PANTHER" id="PTHR11271:SF6">
    <property type="entry name" value="GUANINE DEAMINASE"/>
    <property type="match status" value="1"/>
</dbReference>
<evidence type="ECO:0000256" key="4">
    <source>
        <dbReference type="ARBA" id="ARBA00022833"/>
    </source>
</evidence>
<keyword evidence="3" id="KW-0378">Hydrolase</keyword>
<evidence type="ECO:0000256" key="3">
    <source>
        <dbReference type="ARBA" id="ARBA00022801"/>
    </source>
</evidence>
<dbReference type="GO" id="GO:0008892">
    <property type="term" value="F:guanine deaminase activity"/>
    <property type="evidence" value="ECO:0007669"/>
    <property type="project" value="TreeGrafter"/>
</dbReference>
<accession>A0AAW9WHY9</accession>
<evidence type="ECO:0000256" key="2">
    <source>
        <dbReference type="ARBA" id="ARBA00022723"/>
    </source>
</evidence>
<feature type="domain" description="Amidohydrolase-related" evidence="5">
    <location>
        <begin position="65"/>
        <end position="441"/>
    </location>
</feature>
<name>A0AAW9WHY9_9FIRM</name>
<dbReference type="EMBL" id="WNME01000011">
    <property type="protein sequence ID" value="MUB64705.1"/>
    <property type="molecule type" value="Genomic_DNA"/>
</dbReference>
<protein>
    <submittedName>
        <fullName evidence="6">Amidohydrolase family protein</fullName>
    </submittedName>
</protein>
<dbReference type="InterPro" id="IPR006680">
    <property type="entry name" value="Amidohydro-rel"/>
</dbReference>
<evidence type="ECO:0000259" key="5">
    <source>
        <dbReference type="Pfam" id="PF01979"/>
    </source>
</evidence>
<reference evidence="6 7" key="1">
    <citation type="submission" date="2019-09" db="EMBL/GenBank/DDBJ databases">
        <title>Draft genome sequencing of Hungatella hathewayi 123Y-2.</title>
        <authorList>
            <person name="Lv Q."/>
            <person name="Li S."/>
        </authorList>
    </citation>
    <scope>NUCLEOTIDE SEQUENCE [LARGE SCALE GENOMIC DNA]</scope>
    <source>
        <strain evidence="6 7">123Y-2</strain>
    </source>
</reference>
<dbReference type="SUPFAM" id="SSF51338">
    <property type="entry name" value="Composite domain of metallo-dependent hydrolases"/>
    <property type="match status" value="2"/>
</dbReference>
<comment type="cofactor">
    <cofactor evidence="1">
        <name>Zn(2+)</name>
        <dbReference type="ChEBI" id="CHEBI:29105"/>
    </cofactor>
</comment>
<evidence type="ECO:0000313" key="6">
    <source>
        <dbReference type="EMBL" id="MUB64705.1"/>
    </source>
</evidence>
<keyword evidence="2" id="KW-0479">Metal-binding</keyword>
<sequence>MRQETEMNHTIFALKGTIAYTPAPQRFVFEEESFLVCRDGKVKGIWKELPDELKGIKVYDYTGKIIFPGMCDLHMHAPQYAFRGLGMNLENPDWDMWFEKYAFPDEKRYEDCEYAKMAYERLTDDLLKTTTTRCVMFATIHRQSTEILMDLMEEKGITAYVGKVNMDRNSIPGLLETTEESLEETKQWIADCEDKKKYRKCRPIITPRYIPTCTDELMSGLGDLIAEKKIPVQSHLSEGLDEMEWVRELKPELSFYGEGYDEYHMFGDTVPTVMAHCVYSPEEEIQLMKKRDKLIIAHCPQSNISSSGGIAPVKRYLAEGIRVGLGSDMAGSNTLSLLRAITDAIHVSKARWAFTERGDDPHAKKNVLSLAEAFYLATHGGEGLWERVGSFEEGYCFDAVVMDDSRISDYCERSSYERTERLILMSDDRDIEAKFIDGSMVYQRDAKQR</sequence>
<dbReference type="SUPFAM" id="SSF51556">
    <property type="entry name" value="Metallo-dependent hydrolases"/>
    <property type="match status" value="1"/>
</dbReference>
<dbReference type="InterPro" id="IPR032466">
    <property type="entry name" value="Metal_Hydrolase"/>
</dbReference>
<dbReference type="GO" id="GO:0005829">
    <property type="term" value="C:cytosol"/>
    <property type="evidence" value="ECO:0007669"/>
    <property type="project" value="TreeGrafter"/>
</dbReference>
<keyword evidence="4" id="KW-0862">Zinc</keyword>
<dbReference type="Gene3D" id="3.20.20.140">
    <property type="entry name" value="Metal-dependent hydrolases"/>
    <property type="match status" value="1"/>
</dbReference>
<dbReference type="InterPro" id="IPR011059">
    <property type="entry name" value="Metal-dep_hydrolase_composite"/>
</dbReference>
<dbReference type="GO" id="GO:0046098">
    <property type="term" value="P:guanine metabolic process"/>
    <property type="evidence" value="ECO:0007669"/>
    <property type="project" value="TreeGrafter"/>
</dbReference>
<dbReference type="InterPro" id="IPR051607">
    <property type="entry name" value="Metallo-dep_hydrolases"/>
</dbReference>